<dbReference type="Gene3D" id="3.90.550.10">
    <property type="entry name" value="Spore Coat Polysaccharide Biosynthesis Protein SpsA, Chain A"/>
    <property type="match status" value="1"/>
</dbReference>
<dbReference type="STRING" id="386301.SAMN05216282_10791"/>
<dbReference type="Pfam" id="PF00535">
    <property type="entry name" value="Glycos_transf_2"/>
    <property type="match status" value="1"/>
</dbReference>
<name>A0A1G9CKU2_9MICO</name>
<dbReference type="PANTHER" id="PTHR22916:SF3">
    <property type="entry name" value="UDP-GLCNAC:BETAGAL BETA-1,3-N-ACETYLGLUCOSAMINYLTRANSFERASE-LIKE PROTEIN 1"/>
    <property type="match status" value="1"/>
</dbReference>
<keyword evidence="3" id="KW-1185">Reference proteome</keyword>
<dbReference type="AlphaFoldDB" id="A0A1G9CKU2"/>
<evidence type="ECO:0000313" key="3">
    <source>
        <dbReference type="Proteomes" id="UP000198701"/>
    </source>
</evidence>
<evidence type="ECO:0000313" key="2">
    <source>
        <dbReference type="EMBL" id="SDK52313.1"/>
    </source>
</evidence>
<proteinExistence type="predicted"/>
<accession>A0A1G9CKU2</accession>
<dbReference type="InterPro" id="IPR001173">
    <property type="entry name" value="Glyco_trans_2-like"/>
</dbReference>
<dbReference type="PANTHER" id="PTHR22916">
    <property type="entry name" value="GLYCOSYLTRANSFERASE"/>
    <property type="match status" value="1"/>
</dbReference>
<evidence type="ECO:0000259" key="1">
    <source>
        <dbReference type="Pfam" id="PF00535"/>
    </source>
</evidence>
<dbReference type="EMBL" id="FNFU01000007">
    <property type="protein sequence ID" value="SDK52313.1"/>
    <property type="molecule type" value="Genomic_DNA"/>
</dbReference>
<dbReference type="Proteomes" id="UP000198701">
    <property type="component" value="Unassembled WGS sequence"/>
</dbReference>
<gene>
    <name evidence="2" type="ORF">SAMN05216282_10791</name>
</gene>
<dbReference type="CDD" id="cd00761">
    <property type="entry name" value="Glyco_tranf_GTA_type"/>
    <property type="match status" value="1"/>
</dbReference>
<reference evidence="2 3" key="1">
    <citation type="submission" date="2016-10" db="EMBL/GenBank/DDBJ databases">
        <authorList>
            <person name="de Groot N.N."/>
        </authorList>
    </citation>
    <scope>NUCLEOTIDE SEQUENCE [LARGE SCALE GENOMIC DNA]</scope>
    <source>
        <strain evidence="2 3">CGMCC 1.5382</strain>
    </source>
</reference>
<dbReference type="SUPFAM" id="SSF53448">
    <property type="entry name" value="Nucleotide-diphospho-sugar transferases"/>
    <property type="match status" value="1"/>
</dbReference>
<sequence>MGVLGRVKQLVRIARQGANASTREVPLVSVVVPFYNVESYLGQSVDSILAQTLTSLEVILVDDGSTDGSARIAADIAARDSRVQVLTQANAGPGAARNVGVARASGAYLTFVDSDDRLPAGALDTLVRSAMTNDADIVVGAIRRFDSNRVWLPEWVKGVHSCPAQGIRLIELPGLLRNNYPVGKVFRRAFWNSHDLAFRRGVIYEDQPLIAQMYSRARSINVLTEITYDYRRREDRSSISQRPEEIADLRDRIAAWNLSLSTLLDEAAAPVVAGWYDTIYGTHLHWYLDNDSISDGEYWQLLVSVVRRLRGREPEGVLRNTSPEKRVAILLLATGRHADFLAFRNAGGYDLGRFPSRVTAAGLLHELPLTADALASLPDEVLLTPESSMALGQQVLRGGWVGEGAETRLQLAGHAFIPTLDLSVTASHIEVFATNRATGEIAHARVQRSNDSVLHPSRPGDLAEYEGSAYVAEFALASLRGQSVVPAHWDLSIRVSSGPFKVTEPLRNLSSKGGLTETACCVSDGDVRARVASQTNRHVAVRILLEKPAALVDHVALRGRDLAVSFRSTGERRFVRLHLQAAGLPISQVIPVSEQADGSFEVAARISVVDEHDGSVPSAVSWTVRVEDSAGKRVPLSWAEGRKHGPPLGTGTLRAYGSATGNLKLEEYPRGCFFVTGISTAPGELVLSGAAVLPDDCALHSVDGGELMASSTIGSVPDAADIRVALAEVNSARARAVNAFAIAVDACSRHESGHSTRIPVVLGQAALLALPTCVESTAIVAERAKGRTLTLRTTSASGRMRTQ</sequence>
<protein>
    <submittedName>
        <fullName evidence="2">Glycosyltransferase involved in cell wall bisynthesis</fullName>
    </submittedName>
</protein>
<dbReference type="GO" id="GO:0016758">
    <property type="term" value="F:hexosyltransferase activity"/>
    <property type="evidence" value="ECO:0007669"/>
    <property type="project" value="UniProtKB-ARBA"/>
</dbReference>
<dbReference type="InterPro" id="IPR029044">
    <property type="entry name" value="Nucleotide-diphossugar_trans"/>
</dbReference>
<feature type="domain" description="Glycosyltransferase 2-like" evidence="1">
    <location>
        <begin position="29"/>
        <end position="150"/>
    </location>
</feature>
<organism evidence="2 3">
    <name type="scientific">Cryobacterium psychrotolerans</name>
    <dbReference type="NCBI Taxonomy" id="386301"/>
    <lineage>
        <taxon>Bacteria</taxon>
        <taxon>Bacillati</taxon>
        <taxon>Actinomycetota</taxon>
        <taxon>Actinomycetes</taxon>
        <taxon>Micrococcales</taxon>
        <taxon>Microbacteriaceae</taxon>
        <taxon>Cryobacterium</taxon>
    </lineage>
</organism>
<keyword evidence="2" id="KW-0808">Transferase</keyword>